<proteinExistence type="predicted"/>
<organism evidence="1 2">
    <name type="scientific">Batillaria attramentaria</name>
    <dbReference type="NCBI Taxonomy" id="370345"/>
    <lineage>
        <taxon>Eukaryota</taxon>
        <taxon>Metazoa</taxon>
        <taxon>Spiralia</taxon>
        <taxon>Lophotrochozoa</taxon>
        <taxon>Mollusca</taxon>
        <taxon>Gastropoda</taxon>
        <taxon>Caenogastropoda</taxon>
        <taxon>Sorbeoconcha</taxon>
        <taxon>Cerithioidea</taxon>
        <taxon>Batillariidae</taxon>
        <taxon>Batillaria</taxon>
    </lineage>
</organism>
<sequence>MQVWSFHREYPVGSRVLLLLPTKRNKLEMAWQGPYEVVERAGEADYRIRVGDRIKLFHANLLKAYQERDRVQDLPPPAPRVRAHVALVVDESLEQEAPGRSDELSVPVLAPEEGPTDVLFCTASTEVSVIHFFLHQAAVAVCLSESGT</sequence>
<keyword evidence="2" id="KW-1185">Reference proteome</keyword>
<dbReference type="AlphaFoldDB" id="A0ABD0K3U1"/>
<dbReference type="Proteomes" id="UP001519460">
    <property type="component" value="Unassembled WGS sequence"/>
</dbReference>
<comment type="caution">
    <text evidence="1">The sequence shown here is derived from an EMBL/GenBank/DDBJ whole genome shotgun (WGS) entry which is preliminary data.</text>
</comment>
<accession>A0ABD0K3U1</accession>
<gene>
    <name evidence="1" type="ORF">BaRGS_00027278</name>
</gene>
<name>A0ABD0K3U1_9CAEN</name>
<dbReference type="EMBL" id="JACVVK020000261">
    <property type="protein sequence ID" value="KAK7481516.1"/>
    <property type="molecule type" value="Genomic_DNA"/>
</dbReference>
<evidence type="ECO:0000313" key="2">
    <source>
        <dbReference type="Proteomes" id="UP001519460"/>
    </source>
</evidence>
<reference evidence="1 2" key="1">
    <citation type="journal article" date="2023" name="Sci. Data">
        <title>Genome assembly of the Korean intertidal mud-creeper Batillaria attramentaria.</title>
        <authorList>
            <person name="Patra A.K."/>
            <person name="Ho P.T."/>
            <person name="Jun S."/>
            <person name="Lee S.J."/>
            <person name="Kim Y."/>
            <person name="Won Y.J."/>
        </authorList>
    </citation>
    <scope>NUCLEOTIDE SEQUENCE [LARGE SCALE GENOMIC DNA]</scope>
    <source>
        <strain evidence="1">Wonlab-2016</strain>
    </source>
</reference>
<evidence type="ECO:0000313" key="1">
    <source>
        <dbReference type="EMBL" id="KAK7481516.1"/>
    </source>
</evidence>
<protein>
    <submittedName>
        <fullName evidence="1">Uncharacterized protein</fullName>
    </submittedName>
</protein>